<dbReference type="Proteomes" id="UP000183567">
    <property type="component" value="Unassembled WGS sequence"/>
</dbReference>
<protein>
    <submittedName>
        <fullName evidence="1">Uncharacterized protein</fullName>
    </submittedName>
</protein>
<evidence type="ECO:0000313" key="1">
    <source>
        <dbReference type="EMBL" id="OJA14125.1"/>
    </source>
</evidence>
<keyword evidence="2" id="KW-1185">Reference proteome</keyword>
<gene>
    <name evidence="1" type="ORF">AZE42_05032</name>
</gene>
<reference evidence="1 2" key="1">
    <citation type="submission" date="2016-03" db="EMBL/GenBank/DDBJ databases">
        <title>Comparative genomics of the ectomycorrhizal sister species Rhizopogon vinicolor and Rhizopogon vesiculosus (Basidiomycota: Boletales) reveals a divergence of the mating type B locus.</title>
        <authorList>
            <person name="Mujic A.B."/>
            <person name="Kuo A."/>
            <person name="Tritt A."/>
            <person name="Lipzen A."/>
            <person name="Chen C."/>
            <person name="Johnson J."/>
            <person name="Sharma A."/>
            <person name="Barry K."/>
            <person name="Grigoriev I.V."/>
            <person name="Spatafora J.W."/>
        </authorList>
    </citation>
    <scope>NUCLEOTIDE SEQUENCE [LARGE SCALE GENOMIC DNA]</scope>
    <source>
        <strain evidence="1 2">AM-OR11-056</strain>
    </source>
</reference>
<organism evidence="1 2">
    <name type="scientific">Rhizopogon vesiculosus</name>
    <dbReference type="NCBI Taxonomy" id="180088"/>
    <lineage>
        <taxon>Eukaryota</taxon>
        <taxon>Fungi</taxon>
        <taxon>Dikarya</taxon>
        <taxon>Basidiomycota</taxon>
        <taxon>Agaricomycotina</taxon>
        <taxon>Agaricomycetes</taxon>
        <taxon>Agaricomycetidae</taxon>
        <taxon>Boletales</taxon>
        <taxon>Suillineae</taxon>
        <taxon>Rhizopogonaceae</taxon>
        <taxon>Rhizopogon</taxon>
    </lineage>
</organism>
<dbReference type="AlphaFoldDB" id="A0A1J8PZ66"/>
<accession>A0A1J8PZ66</accession>
<dbReference type="EMBL" id="LVVM01003878">
    <property type="protein sequence ID" value="OJA14125.1"/>
    <property type="molecule type" value="Genomic_DNA"/>
</dbReference>
<proteinExistence type="predicted"/>
<sequence length="71" mass="7784">MHVAHIGPRIAVSVINTGDVGNLLITEEFVTCSKRNVTPVWSTRVDSQMTTAVDRDANGDAISSNHHQWLL</sequence>
<comment type="caution">
    <text evidence="1">The sequence shown here is derived from an EMBL/GenBank/DDBJ whole genome shotgun (WGS) entry which is preliminary data.</text>
</comment>
<name>A0A1J8PZ66_9AGAM</name>
<evidence type="ECO:0000313" key="2">
    <source>
        <dbReference type="Proteomes" id="UP000183567"/>
    </source>
</evidence>